<dbReference type="Pfam" id="PF13098">
    <property type="entry name" value="Thioredoxin_2"/>
    <property type="match status" value="1"/>
</dbReference>
<evidence type="ECO:0000313" key="10">
    <source>
        <dbReference type="EMBL" id="AWB67984.1"/>
    </source>
</evidence>
<evidence type="ECO:0000313" key="11">
    <source>
        <dbReference type="Proteomes" id="UP000244441"/>
    </source>
</evidence>
<evidence type="ECO:0000256" key="4">
    <source>
        <dbReference type="ARBA" id="ARBA00022764"/>
    </source>
</evidence>
<feature type="chain" id="PRO_5015367606" description="Thiol:disulfide interchange protein" evidence="7">
    <location>
        <begin position="23"/>
        <end position="242"/>
    </location>
</feature>
<dbReference type="CDD" id="cd03020">
    <property type="entry name" value="DsbA_DsbC_DsbG"/>
    <property type="match status" value="1"/>
</dbReference>
<evidence type="ECO:0000256" key="3">
    <source>
        <dbReference type="ARBA" id="ARBA00022729"/>
    </source>
</evidence>
<dbReference type="Gene3D" id="3.10.450.70">
    <property type="entry name" value="Disulphide bond isomerase, DsbC/G, N-terminal"/>
    <property type="match status" value="1"/>
</dbReference>
<evidence type="ECO:0000256" key="5">
    <source>
        <dbReference type="ARBA" id="ARBA00023157"/>
    </source>
</evidence>
<dbReference type="InterPro" id="IPR018950">
    <property type="entry name" value="DiS-bond_isomerase_DsbC/G_N"/>
</dbReference>
<dbReference type="EMBL" id="CP026604">
    <property type="protein sequence ID" value="AWB67984.1"/>
    <property type="molecule type" value="Genomic_DNA"/>
</dbReference>
<keyword evidence="6 7" id="KW-0676">Redox-active center</keyword>
<dbReference type="InterPro" id="IPR033954">
    <property type="entry name" value="DiS-bond_Isoase_DsbC/G"/>
</dbReference>
<reference evidence="10 11" key="1">
    <citation type="submission" date="2018-01" db="EMBL/GenBank/DDBJ databases">
        <title>Genome sequence of a Cantenovulum-like bacteria.</title>
        <authorList>
            <person name="Tan W.R."/>
            <person name="Lau N.-S."/>
            <person name="Go F."/>
            <person name="Amirul A.-A.A."/>
        </authorList>
    </citation>
    <scope>NUCLEOTIDE SEQUENCE [LARGE SCALE GENOMIC DNA]</scope>
    <source>
        <strain evidence="10 11">CCB-QB4</strain>
    </source>
</reference>
<dbReference type="InterPro" id="IPR036249">
    <property type="entry name" value="Thioredoxin-like_sf"/>
</dbReference>
<accession>A0A2S0VUT7</accession>
<evidence type="ECO:0000259" key="9">
    <source>
        <dbReference type="Pfam" id="PF13098"/>
    </source>
</evidence>
<dbReference type="Pfam" id="PF10411">
    <property type="entry name" value="DsbC_N"/>
    <property type="match status" value="1"/>
</dbReference>
<dbReference type="RefSeq" id="WP_108604049.1">
    <property type="nucleotide sequence ID" value="NZ_CP026604.1"/>
</dbReference>
<keyword evidence="10" id="KW-0413">Isomerase</keyword>
<evidence type="ECO:0000256" key="6">
    <source>
        <dbReference type="ARBA" id="ARBA00023284"/>
    </source>
</evidence>
<dbReference type="AlphaFoldDB" id="A0A2S0VUT7"/>
<dbReference type="InterPro" id="IPR051470">
    <property type="entry name" value="Thiol:disulfide_interchange"/>
</dbReference>
<dbReference type="Gene3D" id="3.40.30.10">
    <property type="entry name" value="Glutaredoxin"/>
    <property type="match status" value="1"/>
</dbReference>
<gene>
    <name evidence="10" type="ORF">C2869_16825</name>
</gene>
<dbReference type="InterPro" id="IPR009094">
    <property type="entry name" value="DiS-bond_isomerase_DsbC/G_N_sf"/>
</dbReference>
<dbReference type="OrthoDB" id="12976at2"/>
<evidence type="ECO:0000256" key="1">
    <source>
        <dbReference type="ARBA" id="ARBA00004418"/>
    </source>
</evidence>
<evidence type="ECO:0000256" key="7">
    <source>
        <dbReference type="RuleBase" id="RU364038"/>
    </source>
</evidence>
<dbReference type="GO" id="GO:0016853">
    <property type="term" value="F:isomerase activity"/>
    <property type="evidence" value="ECO:0007669"/>
    <property type="project" value="UniProtKB-KW"/>
</dbReference>
<feature type="domain" description="Disulphide bond isomerase DsbC/G N-terminal" evidence="8">
    <location>
        <begin position="37"/>
        <end position="92"/>
    </location>
</feature>
<dbReference type="PANTHER" id="PTHR35272">
    <property type="entry name" value="THIOL:DISULFIDE INTERCHANGE PROTEIN DSBC-RELATED"/>
    <property type="match status" value="1"/>
</dbReference>
<keyword evidence="3 7" id="KW-0732">Signal</keyword>
<keyword evidence="5" id="KW-1015">Disulfide bond</keyword>
<evidence type="ECO:0000256" key="2">
    <source>
        <dbReference type="ARBA" id="ARBA00009813"/>
    </source>
</evidence>
<dbReference type="SUPFAM" id="SSF54423">
    <property type="entry name" value="DsbC/DsbG N-terminal domain-like"/>
    <property type="match status" value="1"/>
</dbReference>
<keyword evidence="11" id="KW-1185">Reference proteome</keyword>
<comment type="similarity">
    <text evidence="2 7">Belongs to the thioredoxin family. DsbC subfamily.</text>
</comment>
<evidence type="ECO:0000259" key="8">
    <source>
        <dbReference type="Pfam" id="PF10411"/>
    </source>
</evidence>
<feature type="domain" description="Thioredoxin-like fold" evidence="9">
    <location>
        <begin position="116"/>
        <end position="239"/>
    </location>
</feature>
<sequence>MAKIKLFSSLAVALSLQFSAVAADVSVSKSEYERVVQHFANIRMNVEKVENSPVDGLYQVTTKRGLFYFSKKGSFLVHGQVYNMEQGMKNETEAVLAVARKDAVAEFASSMIEFKAKDEKYVVNVFTDTTCGYCRKLHGEMKDYNAAGITVRYLAFPRGGMNSRSFDDLVSIWCADDKQQAMTDAKMSGAITAKKCDVPIQEHYELGSKLGVSGTPAIILESGQLIPGYQPADQLLKILQSS</sequence>
<keyword evidence="4 7" id="KW-0574">Periplasm</keyword>
<dbReference type="PANTHER" id="PTHR35272:SF3">
    <property type="entry name" value="THIOL:DISULFIDE INTERCHANGE PROTEIN DSBC"/>
    <property type="match status" value="1"/>
</dbReference>
<name>A0A2S0VUT7_9ALTE</name>
<dbReference type="SUPFAM" id="SSF52833">
    <property type="entry name" value="Thioredoxin-like"/>
    <property type="match status" value="1"/>
</dbReference>
<dbReference type="InterPro" id="IPR012336">
    <property type="entry name" value="Thioredoxin-like_fold"/>
</dbReference>
<dbReference type="NCBIfam" id="NF008129">
    <property type="entry name" value="PRK10877.1"/>
    <property type="match status" value="1"/>
</dbReference>
<feature type="signal peptide" evidence="7">
    <location>
        <begin position="1"/>
        <end position="22"/>
    </location>
</feature>
<organism evidence="10 11">
    <name type="scientific">Saccharobesus litoralis</name>
    <dbReference type="NCBI Taxonomy" id="2172099"/>
    <lineage>
        <taxon>Bacteria</taxon>
        <taxon>Pseudomonadati</taxon>
        <taxon>Pseudomonadota</taxon>
        <taxon>Gammaproteobacteria</taxon>
        <taxon>Alteromonadales</taxon>
        <taxon>Alteromonadaceae</taxon>
        <taxon>Saccharobesus</taxon>
    </lineage>
</organism>
<proteinExistence type="inferred from homology"/>
<comment type="function">
    <text evidence="7">Required for disulfide bond formation in some periplasmic proteins. Acts by transferring its disulfide bond to other proteins and is reduced in the process.</text>
</comment>
<dbReference type="GO" id="GO:0042597">
    <property type="term" value="C:periplasmic space"/>
    <property type="evidence" value="ECO:0007669"/>
    <property type="project" value="UniProtKB-SubCell"/>
</dbReference>
<dbReference type="KEGG" id="cate:C2869_16825"/>
<comment type="subcellular location">
    <subcellularLocation>
        <location evidence="1 7">Periplasm</location>
    </subcellularLocation>
</comment>
<protein>
    <recommendedName>
        <fullName evidence="7">Thiol:disulfide interchange protein</fullName>
    </recommendedName>
</protein>
<dbReference type="Proteomes" id="UP000244441">
    <property type="component" value="Chromosome"/>
</dbReference>